<protein>
    <submittedName>
        <fullName evidence="1">Uncharacterized protein</fullName>
    </submittedName>
</protein>
<evidence type="ECO:0000313" key="2">
    <source>
        <dbReference type="Proteomes" id="UP001592530"/>
    </source>
</evidence>
<dbReference type="Proteomes" id="UP001592530">
    <property type="component" value="Unassembled WGS sequence"/>
</dbReference>
<gene>
    <name evidence="1" type="ORF">ACEZDB_38825</name>
</gene>
<sequence>MGTDEGRKLTRVVQTCSSHPSQWDAWTADGRYVYLRYRHGVGRVEWHSGPEDDADTSDSWNLGLSGLLIEWDDGTGSGVIDLEDFLAAGGLTLAPGASTS</sequence>
<dbReference type="EMBL" id="JBHEZY010000043">
    <property type="protein sequence ID" value="MFC1436604.1"/>
    <property type="molecule type" value="Genomic_DNA"/>
</dbReference>
<name>A0ABV6XFA3_9ACTN</name>
<organism evidence="1 2">
    <name type="scientific">Streptacidiphilus alkalitolerans</name>
    <dbReference type="NCBI Taxonomy" id="3342712"/>
    <lineage>
        <taxon>Bacteria</taxon>
        <taxon>Bacillati</taxon>
        <taxon>Actinomycetota</taxon>
        <taxon>Actinomycetes</taxon>
        <taxon>Kitasatosporales</taxon>
        <taxon>Streptomycetaceae</taxon>
        <taxon>Streptacidiphilus</taxon>
    </lineage>
</organism>
<accession>A0ABV6XFA3</accession>
<comment type="caution">
    <text evidence="1">The sequence shown here is derived from an EMBL/GenBank/DDBJ whole genome shotgun (WGS) entry which is preliminary data.</text>
</comment>
<proteinExistence type="predicted"/>
<reference evidence="1 2" key="1">
    <citation type="submission" date="2024-09" db="EMBL/GenBank/DDBJ databases">
        <authorList>
            <person name="Lee S.D."/>
        </authorList>
    </citation>
    <scope>NUCLEOTIDE SEQUENCE [LARGE SCALE GENOMIC DNA]</scope>
    <source>
        <strain evidence="1 2">N1-3</strain>
    </source>
</reference>
<dbReference type="RefSeq" id="WP_380560347.1">
    <property type="nucleotide sequence ID" value="NZ_JBHEZY010000043.1"/>
</dbReference>
<evidence type="ECO:0000313" key="1">
    <source>
        <dbReference type="EMBL" id="MFC1436604.1"/>
    </source>
</evidence>